<feature type="domain" description="N-acetyltransferase" evidence="2">
    <location>
        <begin position="21"/>
        <end position="188"/>
    </location>
</feature>
<organism evidence="3 4">
    <name type="scientific">Cellulomonas humilata</name>
    <dbReference type="NCBI Taxonomy" id="144055"/>
    <lineage>
        <taxon>Bacteria</taxon>
        <taxon>Bacillati</taxon>
        <taxon>Actinomycetota</taxon>
        <taxon>Actinomycetes</taxon>
        <taxon>Micrococcales</taxon>
        <taxon>Cellulomonadaceae</taxon>
        <taxon>Cellulomonas</taxon>
    </lineage>
</organism>
<dbReference type="SUPFAM" id="SSF55729">
    <property type="entry name" value="Acyl-CoA N-acyltransferases (Nat)"/>
    <property type="match status" value="1"/>
</dbReference>
<dbReference type="InterPro" id="IPR000182">
    <property type="entry name" value="GNAT_dom"/>
</dbReference>
<dbReference type="Gene3D" id="3.40.630.30">
    <property type="match status" value="1"/>
</dbReference>
<evidence type="ECO:0000259" key="2">
    <source>
        <dbReference type="PROSITE" id="PS51186"/>
    </source>
</evidence>
<keyword evidence="4" id="KW-1185">Reference proteome</keyword>
<dbReference type="EMBL" id="JABMCI010000070">
    <property type="protein sequence ID" value="NUU19181.1"/>
    <property type="molecule type" value="Genomic_DNA"/>
</dbReference>
<dbReference type="Proteomes" id="UP000565724">
    <property type="component" value="Unassembled WGS sequence"/>
</dbReference>
<dbReference type="InterPro" id="IPR016181">
    <property type="entry name" value="Acyl_CoA_acyltransferase"/>
</dbReference>
<proteinExistence type="predicted"/>
<dbReference type="PROSITE" id="PS51186">
    <property type="entry name" value="GNAT"/>
    <property type="match status" value="1"/>
</dbReference>
<keyword evidence="3" id="KW-0808">Transferase</keyword>
<evidence type="ECO:0000256" key="1">
    <source>
        <dbReference type="SAM" id="MobiDB-lite"/>
    </source>
</evidence>
<reference evidence="3 4" key="1">
    <citation type="submission" date="2020-05" db="EMBL/GenBank/DDBJ databases">
        <title>Genome Sequencing of Type Strains.</title>
        <authorList>
            <person name="Lemaire J.F."/>
            <person name="Inderbitzin P."/>
            <person name="Gregorio O.A."/>
            <person name="Collins S.B."/>
            <person name="Wespe N."/>
            <person name="Knight-Connoni V."/>
        </authorList>
    </citation>
    <scope>NUCLEOTIDE SEQUENCE [LARGE SCALE GENOMIC DNA]</scope>
    <source>
        <strain evidence="3 4">ATCC 25174</strain>
    </source>
</reference>
<dbReference type="GO" id="GO:0016747">
    <property type="term" value="F:acyltransferase activity, transferring groups other than amino-acyl groups"/>
    <property type="evidence" value="ECO:0007669"/>
    <property type="project" value="InterPro"/>
</dbReference>
<dbReference type="Pfam" id="PF00583">
    <property type="entry name" value="Acetyltransf_1"/>
    <property type="match status" value="1"/>
</dbReference>
<dbReference type="AlphaFoldDB" id="A0A7Y6A3P8"/>
<evidence type="ECO:0000313" key="3">
    <source>
        <dbReference type="EMBL" id="NUU19181.1"/>
    </source>
</evidence>
<comment type="caution">
    <text evidence="3">The sequence shown here is derived from an EMBL/GenBank/DDBJ whole genome shotgun (WGS) entry which is preliminary data.</text>
</comment>
<dbReference type="CDD" id="cd04301">
    <property type="entry name" value="NAT_SF"/>
    <property type="match status" value="1"/>
</dbReference>
<dbReference type="RefSeq" id="WP_175349087.1">
    <property type="nucleotide sequence ID" value="NZ_JABMCI010000070.1"/>
</dbReference>
<feature type="region of interest" description="Disordered" evidence="1">
    <location>
        <begin position="128"/>
        <end position="147"/>
    </location>
</feature>
<name>A0A7Y6A3P8_9CELL</name>
<protein>
    <submittedName>
        <fullName evidence="3">GNAT family N-acetyltransferase</fullName>
    </submittedName>
</protein>
<evidence type="ECO:0000313" key="4">
    <source>
        <dbReference type="Proteomes" id="UP000565724"/>
    </source>
</evidence>
<accession>A0A7Y6A3P8</accession>
<sequence>MIDLVHVPADPAHPDAWTVEGTVHVSDAVDLAIHGSTDFAVDVPTTRATLSEPHRKVHRLVAVPRGSREPRTVVGRAIIGLPLVGNAHVAVVYVAVHPDWRRRGIGSTLWDAGLAIARDAGRRVVISDSSYAPEPPPGPDALESPTGSGRIPLHDDATRFALARGFTLEQVVRHSVLDLPVAESVLGPLRRDPGPDYRVHTMRDEYAAEWLDQLAVLKTRMSTDAPSAGLDLTEDPWDADRVVANAADMRSRGQGFLVAVVEHVPTRTLAAFSMVEYPLDKPAVVFQGDTLVLREHRGNGLGMLAKIAVLDALPGVRPAAERIHTWNAQENAHMLAINVALGFRQASVDAEWQRAL</sequence>
<gene>
    <name evidence="3" type="ORF">HP550_18180</name>
</gene>